<accession>A0ABT9QA67</accession>
<keyword evidence="1" id="KW-0175">Coiled coil</keyword>
<sequence>MVTLQADNARLQAELTAARQHNATLAAVAERARGDHAVAARETKRLSRLVPGPATGECDAVRDDGDTPHRTGAEERDLLTRLLEQAEEERDRAVRERGLLALRVHAAHLAPDPIEDDAVSATFADLLADARDRYPLLEINADPEIAALLEAYPKAAAWRRKPPTRWRRWRRWQRMHKPNGRPTPRAATRSSHRRPVTSRWERSLLKRLLVSATLVAAAFIAPAAVGPVHASTVTAAASASAGSSCCCGTSMSAAGAVRNVFGVPAKPPLGKSPAMLSSSLGCCGQQRAVKWWSATADEATF</sequence>
<organism evidence="3 4">
    <name type="scientific">Streptosporangium lutulentum</name>
    <dbReference type="NCBI Taxonomy" id="1461250"/>
    <lineage>
        <taxon>Bacteria</taxon>
        <taxon>Bacillati</taxon>
        <taxon>Actinomycetota</taxon>
        <taxon>Actinomycetes</taxon>
        <taxon>Streptosporangiales</taxon>
        <taxon>Streptosporangiaceae</taxon>
        <taxon>Streptosporangium</taxon>
    </lineage>
</organism>
<evidence type="ECO:0000313" key="3">
    <source>
        <dbReference type="EMBL" id="MDP9843628.1"/>
    </source>
</evidence>
<evidence type="ECO:0000256" key="1">
    <source>
        <dbReference type="SAM" id="Coils"/>
    </source>
</evidence>
<reference evidence="3 4" key="1">
    <citation type="submission" date="2023-07" db="EMBL/GenBank/DDBJ databases">
        <title>Sequencing the genomes of 1000 actinobacteria strains.</title>
        <authorList>
            <person name="Klenk H.-P."/>
        </authorList>
    </citation>
    <scope>NUCLEOTIDE SEQUENCE [LARGE SCALE GENOMIC DNA]</scope>
    <source>
        <strain evidence="3 4">DSM 46740</strain>
    </source>
</reference>
<proteinExistence type="predicted"/>
<feature type="region of interest" description="Disordered" evidence="2">
    <location>
        <begin position="51"/>
        <end position="73"/>
    </location>
</feature>
<dbReference type="RefSeq" id="WP_307557906.1">
    <property type="nucleotide sequence ID" value="NZ_JAUSQU010000001.1"/>
</dbReference>
<feature type="compositionally biased region" description="Basic and acidic residues" evidence="2">
    <location>
        <begin position="59"/>
        <end position="73"/>
    </location>
</feature>
<feature type="coiled-coil region" evidence="1">
    <location>
        <begin position="76"/>
        <end position="103"/>
    </location>
</feature>
<evidence type="ECO:0000313" key="4">
    <source>
        <dbReference type="Proteomes" id="UP001225356"/>
    </source>
</evidence>
<evidence type="ECO:0008006" key="5">
    <source>
        <dbReference type="Google" id="ProtNLM"/>
    </source>
</evidence>
<comment type="caution">
    <text evidence="3">The sequence shown here is derived from an EMBL/GenBank/DDBJ whole genome shotgun (WGS) entry which is preliminary data.</text>
</comment>
<dbReference type="EMBL" id="JAUSQU010000001">
    <property type="protein sequence ID" value="MDP9843628.1"/>
    <property type="molecule type" value="Genomic_DNA"/>
</dbReference>
<evidence type="ECO:0000256" key="2">
    <source>
        <dbReference type="SAM" id="MobiDB-lite"/>
    </source>
</evidence>
<feature type="region of interest" description="Disordered" evidence="2">
    <location>
        <begin position="173"/>
        <end position="196"/>
    </location>
</feature>
<dbReference type="Proteomes" id="UP001225356">
    <property type="component" value="Unassembled WGS sequence"/>
</dbReference>
<protein>
    <recommendedName>
        <fullName evidence="5">DUF5667 domain-containing protein</fullName>
    </recommendedName>
</protein>
<gene>
    <name evidence="3" type="ORF">J2853_002839</name>
</gene>
<keyword evidence="4" id="KW-1185">Reference proteome</keyword>
<name>A0ABT9QA67_9ACTN</name>